<evidence type="ECO:0000313" key="11">
    <source>
        <dbReference type="RefSeq" id="XP_020031663.1"/>
    </source>
</evidence>
<dbReference type="InterPro" id="IPR001841">
    <property type="entry name" value="Znf_RING"/>
</dbReference>
<sequence>MGSILSRRIAGVEDIDIQANSAYRYPPKSGNYFASHFFMGGEKFDTPHPEGYLFGENMDLNFLGSRPVQFPYVTPAPHEPVKTLRSLVNIRKDSLRLVRYKDDADSPTEDGDKPRVLYSLEFTFDADARVAITIYCQAVEEFLNGMAVYSPKSPALQSETVHYKRGVSQQFSLPSFKINFSEWKDDELNFDLDRGVFPVVIQAVVDEGDVVEVTGHAHVLLAAFEKHVDGSFSVKPLKQKQIVDRVSYLLQEIYGIENKNNQETKPSDDENSDNSNECVVCLSDLRDTLILPCRHLCLCTSCADTLRYQANNCPICRLPFRALLQIRAVRKKPGALSPISFSPVLAQSVDHDEHSCPFKKSKSHPASLASKNPKRETSWSPCPRREFCGTSKVQGLLTKASPWFRRGQTAASAAPLLASFAFHGAHLPRFPFFLLAVEWMLKVELTLLPFANSTPCACSLVPRPLLSVPWSLALWAEDSGFLAFSLHLRK</sequence>
<dbReference type="GO" id="GO:0005886">
    <property type="term" value="C:plasma membrane"/>
    <property type="evidence" value="ECO:0007669"/>
    <property type="project" value="TreeGrafter"/>
</dbReference>
<name>A0A8B7VJ55_CASCN</name>
<protein>
    <recommendedName>
        <fullName evidence="8">E3 ubiquitin-protein ligase</fullName>
        <ecNumber evidence="8">2.3.2.27</ecNumber>
    </recommendedName>
    <alternativeName>
        <fullName evidence="8">RING-type E3 ubiquitin transferase</fullName>
    </alternativeName>
</protein>
<dbReference type="RefSeq" id="XP_020031663.1">
    <property type="nucleotide sequence ID" value="XM_020176074.1"/>
</dbReference>
<evidence type="ECO:0000256" key="3">
    <source>
        <dbReference type="ARBA" id="ARBA00022723"/>
    </source>
</evidence>
<dbReference type="GO" id="GO:0008333">
    <property type="term" value="P:endosome to lysosome transport"/>
    <property type="evidence" value="ECO:0007669"/>
    <property type="project" value="TreeGrafter"/>
</dbReference>
<dbReference type="CTD" id="23295"/>
<dbReference type="GO" id="GO:0043951">
    <property type="term" value="P:negative regulation of cAMP-mediated signaling"/>
    <property type="evidence" value="ECO:0007669"/>
    <property type="project" value="TreeGrafter"/>
</dbReference>
<feature type="region of interest" description="Disordered" evidence="9">
    <location>
        <begin position="356"/>
        <end position="381"/>
    </location>
</feature>
<comment type="catalytic activity">
    <reaction evidence="1 8">
        <text>S-ubiquitinyl-[E2 ubiquitin-conjugating enzyme]-L-cysteine + [acceptor protein]-L-lysine = [E2 ubiquitin-conjugating enzyme]-L-cysteine + N(6)-ubiquitinyl-[acceptor protein]-L-lysine.</text>
        <dbReference type="EC" id="2.3.2.27"/>
    </reaction>
</comment>
<comment type="subcellular location">
    <subcellularLocation>
        <location evidence="8">Cytoplasm</location>
    </subcellularLocation>
</comment>
<dbReference type="PANTHER" id="PTHR22996:SF2">
    <property type="entry name" value="E3 UBIQUITIN-PROTEIN LIGASE MGRN1"/>
    <property type="match status" value="1"/>
</dbReference>
<evidence type="ECO:0000256" key="6">
    <source>
        <dbReference type="ARBA" id="ARBA00022833"/>
    </source>
</evidence>
<organism evidence="11">
    <name type="scientific">Castor canadensis</name>
    <name type="common">American beaver</name>
    <dbReference type="NCBI Taxonomy" id="51338"/>
    <lineage>
        <taxon>Eukaryota</taxon>
        <taxon>Metazoa</taxon>
        <taxon>Chordata</taxon>
        <taxon>Craniata</taxon>
        <taxon>Vertebrata</taxon>
        <taxon>Euteleostomi</taxon>
        <taxon>Mammalia</taxon>
        <taxon>Eutheria</taxon>
        <taxon>Euarchontoglires</taxon>
        <taxon>Glires</taxon>
        <taxon>Rodentia</taxon>
        <taxon>Castorimorpha</taxon>
        <taxon>Castoridae</taxon>
        <taxon>Castor</taxon>
    </lineage>
</organism>
<dbReference type="SUPFAM" id="SSF57850">
    <property type="entry name" value="RING/U-box"/>
    <property type="match status" value="1"/>
</dbReference>
<keyword evidence="5 8" id="KW-0833">Ubl conjugation pathway</keyword>
<keyword evidence="8" id="KW-0963">Cytoplasm</keyword>
<gene>
    <name evidence="11" type="primary">Mgrn1</name>
</gene>
<evidence type="ECO:0000259" key="10">
    <source>
        <dbReference type="PROSITE" id="PS50089"/>
    </source>
</evidence>
<dbReference type="GO" id="GO:0005769">
    <property type="term" value="C:early endosome"/>
    <property type="evidence" value="ECO:0007669"/>
    <property type="project" value="TreeGrafter"/>
</dbReference>
<proteinExistence type="predicted"/>
<dbReference type="FunFam" id="3.30.40.10:FF:000013">
    <property type="entry name" value="E3 ubiquitin-protein ligase MGRN1 isoform 1"/>
    <property type="match status" value="1"/>
</dbReference>
<keyword evidence="2 8" id="KW-0808">Transferase</keyword>
<dbReference type="GO" id="GO:0016567">
    <property type="term" value="P:protein ubiquitination"/>
    <property type="evidence" value="ECO:0007669"/>
    <property type="project" value="UniProtKB-UniRule"/>
</dbReference>
<accession>A0A8B7VJ55</accession>
<comment type="function">
    <text evidence="8">E3 ubiquitin ligase.</text>
</comment>
<dbReference type="Gene3D" id="3.30.40.10">
    <property type="entry name" value="Zinc/RING finger domain, C3HC4 (zinc finger)"/>
    <property type="match status" value="1"/>
</dbReference>
<dbReference type="GO" id="GO:0008270">
    <property type="term" value="F:zinc ion binding"/>
    <property type="evidence" value="ECO:0007669"/>
    <property type="project" value="UniProtKB-KW"/>
</dbReference>
<dbReference type="PANTHER" id="PTHR22996">
    <property type="entry name" value="MAHOGUNIN"/>
    <property type="match status" value="1"/>
</dbReference>
<dbReference type="Pfam" id="PF13920">
    <property type="entry name" value="zf-C3HC4_3"/>
    <property type="match status" value="1"/>
</dbReference>
<keyword evidence="6 8" id="KW-0862">Zinc</keyword>
<dbReference type="InterPro" id="IPR013083">
    <property type="entry name" value="Znf_RING/FYVE/PHD"/>
</dbReference>
<evidence type="ECO:0000256" key="9">
    <source>
        <dbReference type="SAM" id="MobiDB-lite"/>
    </source>
</evidence>
<keyword evidence="3 8" id="KW-0479">Metal-binding</keyword>
<dbReference type="InterPro" id="IPR058981">
    <property type="entry name" value="MGRN1/RNF157-like_N"/>
</dbReference>
<dbReference type="SMART" id="SM00184">
    <property type="entry name" value="RING"/>
    <property type="match status" value="1"/>
</dbReference>
<evidence type="ECO:0000256" key="2">
    <source>
        <dbReference type="ARBA" id="ARBA00022679"/>
    </source>
</evidence>
<dbReference type="InterPro" id="IPR045194">
    <property type="entry name" value="MGRN1/RNF157-like"/>
</dbReference>
<dbReference type="OrthoDB" id="10014838at2759"/>
<reference evidence="11" key="1">
    <citation type="submission" date="2025-08" db="UniProtKB">
        <authorList>
            <consortium name="RefSeq"/>
        </authorList>
    </citation>
    <scope>IDENTIFICATION</scope>
    <source>
        <tissue evidence="11">Leukocyte</tissue>
    </source>
</reference>
<dbReference type="GO" id="GO:0045744">
    <property type="term" value="P:negative regulation of G protein-coupled receptor signaling pathway"/>
    <property type="evidence" value="ECO:0007669"/>
    <property type="project" value="TreeGrafter"/>
</dbReference>
<dbReference type="Pfam" id="PF26192">
    <property type="entry name" value="RNF157-like_N"/>
    <property type="match status" value="1"/>
</dbReference>
<evidence type="ECO:0000256" key="8">
    <source>
        <dbReference type="RuleBase" id="RU369081"/>
    </source>
</evidence>
<dbReference type="AlphaFoldDB" id="A0A8B7VJ55"/>
<evidence type="ECO:0000256" key="1">
    <source>
        <dbReference type="ARBA" id="ARBA00000900"/>
    </source>
</evidence>
<dbReference type="PROSITE" id="PS50089">
    <property type="entry name" value="ZF_RING_2"/>
    <property type="match status" value="1"/>
</dbReference>
<evidence type="ECO:0000256" key="7">
    <source>
        <dbReference type="PROSITE-ProRule" id="PRU00175"/>
    </source>
</evidence>
<evidence type="ECO:0000256" key="5">
    <source>
        <dbReference type="ARBA" id="ARBA00022786"/>
    </source>
</evidence>
<dbReference type="CDD" id="cd16816">
    <property type="entry name" value="mRING-HC-C3HC5_MGRN1"/>
    <property type="match status" value="1"/>
</dbReference>
<keyword evidence="4 7" id="KW-0863">Zinc-finger</keyword>
<evidence type="ECO:0000256" key="4">
    <source>
        <dbReference type="ARBA" id="ARBA00022771"/>
    </source>
</evidence>
<feature type="domain" description="RING-type" evidence="10">
    <location>
        <begin position="278"/>
        <end position="317"/>
    </location>
</feature>
<dbReference type="GO" id="GO:0005634">
    <property type="term" value="C:nucleus"/>
    <property type="evidence" value="ECO:0007669"/>
    <property type="project" value="TreeGrafter"/>
</dbReference>
<dbReference type="EC" id="2.3.2.27" evidence="8"/>
<dbReference type="GO" id="GO:0061630">
    <property type="term" value="F:ubiquitin protein ligase activity"/>
    <property type="evidence" value="ECO:0007669"/>
    <property type="project" value="UniProtKB-UniRule"/>
</dbReference>